<comment type="caution">
    <text evidence="1">The sequence shown here is derived from an EMBL/GenBank/DDBJ whole genome shotgun (WGS) entry which is preliminary data.</text>
</comment>
<gene>
    <name evidence="1" type="ORF">FB561_0126</name>
</gene>
<keyword evidence="2" id="KW-1185">Reference proteome</keyword>
<dbReference type="EMBL" id="VIVK01000001">
    <property type="protein sequence ID" value="TWD79075.1"/>
    <property type="molecule type" value="Genomic_DNA"/>
</dbReference>
<protein>
    <recommendedName>
        <fullName evidence="3">Resolvase-like protein</fullName>
    </recommendedName>
</protein>
<dbReference type="RefSeq" id="WP_145801882.1">
    <property type="nucleotide sequence ID" value="NZ_VIVK01000001.1"/>
</dbReference>
<evidence type="ECO:0000313" key="1">
    <source>
        <dbReference type="EMBL" id="TWD79075.1"/>
    </source>
</evidence>
<sequence length="142" mass="15490">MPEPNDELPSAPLVDASLAASQLHLSPLAGRGLNGFAEDLSRPVLLGYLRRDLLVVDSQVIELERDMAAFAEVRGFEMGQIYVERPDKWLSAFEALADAIGRYAVSAVVLPSLLHFTGLGMPTGLRNWFEQTTGARLLVLTP</sequence>
<name>A0A561BJS8_9ACTN</name>
<reference evidence="1 2" key="1">
    <citation type="submission" date="2019-06" db="EMBL/GenBank/DDBJ databases">
        <title>Sequencing the genomes of 1000 actinobacteria strains.</title>
        <authorList>
            <person name="Klenk H.-P."/>
        </authorList>
    </citation>
    <scope>NUCLEOTIDE SEQUENCE [LARGE SCALE GENOMIC DNA]</scope>
    <source>
        <strain evidence="1 2">DSM 24683</strain>
    </source>
</reference>
<evidence type="ECO:0008006" key="3">
    <source>
        <dbReference type="Google" id="ProtNLM"/>
    </source>
</evidence>
<organism evidence="1 2">
    <name type="scientific">Kribbella amoyensis</name>
    <dbReference type="NCBI Taxonomy" id="996641"/>
    <lineage>
        <taxon>Bacteria</taxon>
        <taxon>Bacillati</taxon>
        <taxon>Actinomycetota</taxon>
        <taxon>Actinomycetes</taxon>
        <taxon>Propionibacteriales</taxon>
        <taxon>Kribbellaceae</taxon>
        <taxon>Kribbella</taxon>
    </lineage>
</organism>
<dbReference type="AlphaFoldDB" id="A0A561BJS8"/>
<accession>A0A561BJS8</accession>
<dbReference type="OrthoDB" id="3831033at2"/>
<evidence type="ECO:0000313" key="2">
    <source>
        <dbReference type="Proteomes" id="UP000318380"/>
    </source>
</evidence>
<proteinExistence type="predicted"/>
<dbReference type="Proteomes" id="UP000318380">
    <property type="component" value="Unassembled WGS sequence"/>
</dbReference>